<evidence type="ECO:0000313" key="1">
    <source>
        <dbReference type="EMBL" id="QFY91333.1"/>
    </source>
</evidence>
<evidence type="ECO:0000313" key="5">
    <source>
        <dbReference type="Proteomes" id="UP000292223"/>
    </source>
</evidence>
<dbReference type="Proteomes" id="UP000292223">
    <property type="component" value="Unassembled WGS sequence"/>
</dbReference>
<name>A0A1Q1FQ88_ENTFL</name>
<accession>A0A1Q1FQ88</accession>
<dbReference type="EMBL" id="RKMZ01000004">
    <property type="protein sequence ID" value="ROX33184.1"/>
    <property type="molecule type" value="Genomic_DNA"/>
</dbReference>
<proteinExistence type="predicted"/>
<sequence length="98" mass="11770">MLFCCLSSLLKQTANTPFLFISSKRTLTSNADSFSAFSYRLFYKNKKSITRFFSENYQQLLLQIEKVDEIPETLFIFMKTRPYPFLFLLFLLPLYRFF</sequence>
<protein>
    <submittedName>
        <fullName evidence="3">Uncharacterized protein</fullName>
    </submittedName>
</protein>
<dbReference type="Proteomes" id="UP000281488">
    <property type="component" value="Unassembled WGS sequence"/>
</dbReference>
<evidence type="ECO:0000313" key="2">
    <source>
        <dbReference type="EMBL" id="ROX33184.1"/>
    </source>
</evidence>
<dbReference type="EMBL" id="CP042213">
    <property type="protein sequence ID" value="QFY91333.1"/>
    <property type="molecule type" value="Genomic_DNA"/>
</dbReference>
<evidence type="ECO:0000313" key="4">
    <source>
        <dbReference type="Proteomes" id="UP000281488"/>
    </source>
</evidence>
<reference evidence="1" key="3">
    <citation type="submission" date="2019-07" db="EMBL/GenBank/DDBJ databases">
        <title>Transferable Resistance Gene optrA in Enterococcus faecalis from Swine in Brazil.</title>
        <authorList>
            <person name="Almeida L.M."/>
            <person name="Lebreton F."/>
            <person name="Gaca A."/>
            <person name="Bispo P.M."/>
            <person name="Saavedra J."/>
            <person name="Filsner P."/>
            <person name="Moreno A.M."/>
            <person name="Mamizuka E.M."/>
            <person name="Gilmore M.S."/>
        </authorList>
    </citation>
    <scope>NUCLEOTIDE SEQUENCE</scope>
    <source>
        <strain evidence="1">L15</strain>
    </source>
</reference>
<gene>
    <name evidence="1" type="ORF">CGZ46_00655</name>
    <name evidence="2" type="ORF">EGW16_08745</name>
    <name evidence="3" type="ORF">EU507_09985</name>
</gene>
<reference evidence="3 5" key="2">
    <citation type="submission" date="2019-02" db="EMBL/GenBank/DDBJ databases">
        <title>From farm to fork: dissemination of Tn554::fexA-optrA in linezolid-resistant Enterococcus faecalis clones from chicken feces and meat in Tunisia.</title>
        <authorList>
            <person name="Tedim A.P."/>
            <person name="Elghaieb H."/>
            <person name="Abbassi M.S."/>
            <person name="Novais C."/>
            <person name="Hassen A."/>
            <person name="Peixe L."/>
            <person name="Freitas A.R."/>
        </authorList>
    </citation>
    <scope>NUCLEOTIDE SEQUENCE [LARGE SCALE GENOMIC DNA]</scope>
    <source>
        <strain evidence="3 5">728T</strain>
    </source>
</reference>
<dbReference type="EMBL" id="SEWT01000006">
    <property type="protein sequence ID" value="RYU32024.1"/>
    <property type="molecule type" value="Genomic_DNA"/>
</dbReference>
<organism evidence="3 5">
    <name type="scientific">Enterococcus faecalis</name>
    <name type="common">Streptococcus faecalis</name>
    <dbReference type="NCBI Taxonomy" id="1351"/>
    <lineage>
        <taxon>Bacteria</taxon>
        <taxon>Bacillati</taxon>
        <taxon>Bacillota</taxon>
        <taxon>Bacilli</taxon>
        <taxon>Lactobacillales</taxon>
        <taxon>Enterococcaceae</taxon>
        <taxon>Enterococcus</taxon>
    </lineage>
</organism>
<dbReference type="AlphaFoldDB" id="A0A1Q1FQ88"/>
<evidence type="ECO:0000313" key="3">
    <source>
        <dbReference type="EMBL" id="RYU32024.1"/>
    </source>
</evidence>
<reference evidence="2 4" key="1">
    <citation type="submission" date="2018-10" db="EMBL/GenBank/DDBJ databases">
        <title>Genotypes and phenotypes of Enterococci isolated from broiler chickens.</title>
        <authorList>
            <person name="Muhammad A.R."/>
            <person name="Diarra M.S."/>
        </authorList>
    </citation>
    <scope>NUCLEOTIDE SEQUENCE [LARGE SCALE GENOMIC DNA]</scope>
    <source>
        <strain evidence="2 4">LIT2 A36'</strain>
    </source>
</reference>